<dbReference type="EMBL" id="CAFZ01001749">
    <property type="protein sequence ID" value="CCA77581.1"/>
    <property type="molecule type" value="Genomic_DNA"/>
</dbReference>
<organism evidence="1 2">
    <name type="scientific">Serendipita indica (strain DSM 11827)</name>
    <name type="common">Root endophyte fungus</name>
    <name type="synonym">Piriformospora indica</name>
    <dbReference type="NCBI Taxonomy" id="1109443"/>
    <lineage>
        <taxon>Eukaryota</taxon>
        <taxon>Fungi</taxon>
        <taxon>Dikarya</taxon>
        <taxon>Basidiomycota</taxon>
        <taxon>Agaricomycotina</taxon>
        <taxon>Agaricomycetes</taxon>
        <taxon>Sebacinales</taxon>
        <taxon>Serendipitaceae</taxon>
        <taxon>Serendipita</taxon>
    </lineage>
</organism>
<reference evidence="1 2" key="1">
    <citation type="journal article" date="2011" name="PLoS Pathog.">
        <title>Endophytic Life Strategies Decoded by Genome and Transcriptome Analyses of the Mutualistic Root Symbiont Piriformospora indica.</title>
        <authorList>
            <person name="Zuccaro A."/>
            <person name="Lahrmann U."/>
            <person name="Guldener U."/>
            <person name="Langen G."/>
            <person name="Pfiffi S."/>
            <person name="Biedenkopf D."/>
            <person name="Wong P."/>
            <person name="Samans B."/>
            <person name="Grimm C."/>
            <person name="Basiewicz M."/>
            <person name="Murat C."/>
            <person name="Martin F."/>
            <person name="Kogel K.H."/>
        </authorList>
    </citation>
    <scope>NUCLEOTIDE SEQUENCE [LARGE SCALE GENOMIC DNA]</scope>
    <source>
        <strain evidence="1 2">DSM 11827</strain>
    </source>
</reference>
<evidence type="ECO:0000313" key="1">
    <source>
        <dbReference type="EMBL" id="CCA77581.1"/>
    </source>
</evidence>
<keyword evidence="2" id="KW-1185">Reference proteome</keyword>
<dbReference type="HOGENOM" id="CLU_3175605_0_0_1"/>
<comment type="caution">
    <text evidence="1">The sequence shown here is derived from an EMBL/GenBank/DDBJ whole genome shotgun (WGS) entry which is preliminary data.</text>
</comment>
<gene>
    <name evidence="1" type="ORF">PIIN_11558</name>
</gene>
<dbReference type="InParanoid" id="G4U1Y8"/>
<dbReference type="Proteomes" id="UP000007148">
    <property type="component" value="Unassembled WGS sequence"/>
</dbReference>
<accession>G4U1Y8</accession>
<name>G4U1Y8_SERID</name>
<protein>
    <submittedName>
        <fullName evidence="1">Uncharacterized protein</fullName>
    </submittedName>
</protein>
<evidence type="ECO:0000313" key="2">
    <source>
        <dbReference type="Proteomes" id="UP000007148"/>
    </source>
</evidence>
<sequence length="47" mass="5007">MLRAGYGIVGASGSIQRLQFGSPSKCDVIPVHPRYGTMTSDALKLQV</sequence>
<dbReference type="AlphaFoldDB" id="G4U1Y8"/>
<proteinExistence type="predicted"/>